<keyword evidence="2" id="KW-1185">Reference proteome</keyword>
<comment type="caution">
    <text evidence="1">The sequence shown here is derived from an EMBL/GenBank/DDBJ whole genome shotgun (WGS) entry which is preliminary data.</text>
</comment>
<organism evidence="1 2">
    <name type="scientific">Acinetobacter chinensis</name>
    <dbReference type="NCBI Taxonomy" id="2004650"/>
    <lineage>
        <taxon>Bacteria</taxon>
        <taxon>Pseudomonadati</taxon>
        <taxon>Pseudomonadota</taxon>
        <taxon>Gammaproteobacteria</taxon>
        <taxon>Moraxellales</taxon>
        <taxon>Moraxellaceae</taxon>
        <taxon>Acinetobacter</taxon>
    </lineage>
</organism>
<name>A0ABU3WD20_9GAMM</name>
<dbReference type="EMBL" id="JASVDY010000001">
    <property type="protein sequence ID" value="MDV2468314.1"/>
    <property type="molecule type" value="Genomic_DNA"/>
</dbReference>
<proteinExistence type="predicted"/>
<evidence type="ECO:0000313" key="1">
    <source>
        <dbReference type="EMBL" id="MDV2468314.1"/>
    </source>
</evidence>
<accession>A0ABU3WD20</accession>
<reference evidence="1 2" key="1">
    <citation type="submission" date="2023-06" db="EMBL/GenBank/DDBJ databases">
        <title>Genomic Analysis of Acinetobacter Strains Recovered from South Australian Aquatic Samples provides Insights into the Circulation of Antibiotic Resistance determinants in the Environment.</title>
        <authorList>
            <person name="Tobin L."/>
            <person name="Jarocki V.M."/>
            <person name="Kenyon J."/>
            <person name="Drigo B."/>
            <person name="Donner E."/>
            <person name="Djordjevic S.P."/>
            <person name="Hamidian M."/>
        </authorList>
    </citation>
    <scope>NUCLEOTIDE SEQUENCE [LARGE SCALE GENOMIC DNA]</scope>
    <source>
        <strain evidence="1 2">SAAc652</strain>
    </source>
</reference>
<protein>
    <submittedName>
        <fullName evidence="1">Uncharacterized protein</fullName>
    </submittedName>
</protein>
<evidence type="ECO:0000313" key="2">
    <source>
        <dbReference type="Proteomes" id="UP001278188"/>
    </source>
</evidence>
<dbReference type="RefSeq" id="WP_087550132.1">
    <property type="nucleotide sequence ID" value="NZ_CP127923.1"/>
</dbReference>
<dbReference type="Proteomes" id="UP001278188">
    <property type="component" value="Unassembled WGS sequence"/>
</dbReference>
<gene>
    <name evidence="1" type="ORF">QR674_04895</name>
</gene>
<sequence>MTSPVEKRSLAQIYYFVNEKPGFRELSNFDKAVIYFKCLHTGSDSSFFVETGKHLLHGDFGGIRTIALNFIPNFSDNAAFLTWAYNELYIKKR</sequence>